<proteinExistence type="predicted"/>
<evidence type="ECO:0008006" key="4">
    <source>
        <dbReference type="Google" id="ProtNLM"/>
    </source>
</evidence>
<dbReference type="STRING" id="1122155.SAMN02745158_01445"/>
<dbReference type="EMBL" id="FQVI01000005">
    <property type="protein sequence ID" value="SHE75183.1"/>
    <property type="molecule type" value="Genomic_DNA"/>
</dbReference>
<dbReference type="Proteomes" id="UP000184245">
    <property type="component" value="Unassembled WGS sequence"/>
</dbReference>
<organism evidence="2 3">
    <name type="scientific">Lactonifactor longoviformis DSM 17459</name>
    <dbReference type="NCBI Taxonomy" id="1122155"/>
    <lineage>
        <taxon>Bacteria</taxon>
        <taxon>Bacillati</taxon>
        <taxon>Bacillota</taxon>
        <taxon>Clostridia</taxon>
        <taxon>Eubacteriales</taxon>
        <taxon>Clostridiaceae</taxon>
        <taxon>Lactonifactor</taxon>
    </lineage>
</organism>
<evidence type="ECO:0000313" key="2">
    <source>
        <dbReference type="EMBL" id="SHE75183.1"/>
    </source>
</evidence>
<accession>A0A1M4W235</accession>
<gene>
    <name evidence="2" type="ORF">SAMN02745158_01445</name>
</gene>
<evidence type="ECO:0000256" key="1">
    <source>
        <dbReference type="SAM" id="Phobius"/>
    </source>
</evidence>
<keyword evidence="1" id="KW-0472">Membrane</keyword>
<reference evidence="2 3" key="1">
    <citation type="submission" date="2016-11" db="EMBL/GenBank/DDBJ databases">
        <authorList>
            <person name="Jaros S."/>
            <person name="Januszkiewicz K."/>
            <person name="Wedrychowicz H."/>
        </authorList>
    </citation>
    <scope>NUCLEOTIDE SEQUENCE [LARGE SCALE GENOMIC DNA]</scope>
    <source>
        <strain evidence="2 3">DSM 17459</strain>
    </source>
</reference>
<keyword evidence="3" id="KW-1185">Reference proteome</keyword>
<feature type="transmembrane region" description="Helical" evidence="1">
    <location>
        <begin position="85"/>
        <end position="106"/>
    </location>
</feature>
<name>A0A1M4W235_9CLOT</name>
<protein>
    <recommendedName>
        <fullName evidence="4">ABC-2 family transporter protein</fullName>
    </recommendedName>
</protein>
<sequence length="255" mass="29863">MKEGKKRDYMTIRQPEGPEVRTEKIEETCLLSKQAFYRYAEEESITPAEFLAVQLRFINKSMWVLQIGIYFLLWLTLHWQKHGALPYSGFSVWVPLLGMTLIPELWKNLRTRTIEIENATYYGLKKVYIARVLLIGMAELILASIFFIFTAATIRISLYEAVINFLVPFNVTCCICFAVLCSVKMNSQLMAVGLCTIWSFLWYRVVIMERLYRAIALPVWLLLVAVSMIFLVYVIMRAVRVTARYCEGEWIWNYK</sequence>
<dbReference type="AlphaFoldDB" id="A0A1M4W235"/>
<feature type="transmembrane region" description="Helical" evidence="1">
    <location>
        <begin position="188"/>
        <end position="205"/>
    </location>
</feature>
<feature type="transmembrane region" description="Helical" evidence="1">
    <location>
        <begin position="211"/>
        <end position="235"/>
    </location>
</feature>
<feature type="transmembrane region" description="Helical" evidence="1">
    <location>
        <begin position="62"/>
        <end position="79"/>
    </location>
</feature>
<feature type="transmembrane region" description="Helical" evidence="1">
    <location>
        <begin position="161"/>
        <end position="181"/>
    </location>
</feature>
<dbReference type="OrthoDB" id="1691759at2"/>
<feature type="transmembrane region" description="Helical" evidence="1">
    <location>
        <begin position="127"/>
        <end position="149"/>
    </location>
</feature>
<keyword evidence="1" id="KW-0812">Transmembrane</keyword>
<keyword evidence="1" id="KW-1133">Transmembrane helix</keyword>
<evidence type="ECO:0000313" key="3">
    <source>
        <dbReference type="Proteomes" id="UP000184245"/>
    </source>
</evidence>
<dbReference type="RefSeq" id="WP_072850382.1">
    <property type="nucleotide sequence ID" value="NZ_FQVI01000005.1"/>
</dbReference>